<organism evidence="1 2">
    <name type="scientific">Microlunatus parietis</name>
    <dbReference type="NCBI Taxonomy" id="682979"/>
    <lineage>
        <taxon>Bacteria</taxon>
        <taxon>Bacillati</taxon>
        <taxon>Actinomycetota</taxon>
        <taxon>Actinomycetes</taxon>
        <taxon>Propionibacteriales</taxon>
        <taxon>Propionibacteriaceae</taxon>
        <taxon>Microlunatus</taxon>
    </lineage>
</organism>
<proteinExistence type="predicted"/>
<evidence type="ECO:0000313" key="2">
    <source>
        <dbReference type="Proteomes" id="UP000569914"/>
    </source>
</evidence>
<dbReference type="RefSeq" id="WP_179755756.1">
    <property type="nucleotide sequence ID" value="NZ_JACCBU010000001.1"/>
</dbReference>
<sequence length="177" mass="19940">MTAPSEEHRRGTAPYPLLRDGAAEIIGDIGYATMTTVDRRGRPRSRVLIAVWELDREVPVGWLGTFPTPVKLAHLADNPHATFSYWSPRQDTVALDTVTRWDDSQATAERVWELYGRGSPPGSGYDPGRFWRGPDDPSFRVLRLDPWRIQVLRGRDLAAGRPPLIWRATPDRAGADR</sequence>
<dbReference type="SUPFAM" id="SSF50475">
    <property type="entry name" value="FMN-binding split barrel"/>
    <property type="match status" value="1"/>
</dbReference>
<gene>
    <name evidence="1" type="ORF">BKA15_005227</name>
</gene>
<comment type="caution">
    <text evidence="1">The sequence shown here is derived from an EMBL/GenBank/DDBJ whole genome shotgun (WGS) entry which is preliminary data.</text>
</comment>
<reference evidence="1 2" key="1">
    <citation type="submission" date="2020-07" db="EMBL/GenBank/DDBJ databases">
        <title>Sequencing the genomes of 1000 actinobacteria strains.</title>
        <authorList>
            <person name="Klenk H.-P."/>
        </authorList>
    </citation>
    <scope>NUCLEOTIDE SEQUENCE [LARGE SCALE GENOMIC DNA]</scope>
    <source>
        <strain evidence="1 2">DSM 22083</strain>
    </source>
</reference>
<keyword evidence="2" id="KW-1185">Reference proteome</keyword>
<protein>
    <submittedName>
        <fullName evidence="1">General stress protein 26</fullName>
    </submittedName>
</protein>
<dbReference type="Gene3D" id="2.30.110.10">
    <property type="entry name" value="Electron Transport, Fmn-binding Protein, Chain A"/>
    <property type="match status" value="1"/>
</dbReference>
<dbReference type="InterPro" id="IPR012349">
    <property type="entry name" value="Split_barrel_FMN-bd"/>
</dbReference>
<accession>A0A7Y9IC66</accession>
<name>A0A7Y9IC66_9ACTN</name>
<dbReference type="EMBL" id="JACCBU010000001">
    <property type="protein sequence ID" value="NYE73898.1"/>
    <property type="molecule type" value="Genomic_DNA"/>
</dbReference>
<dbReference type="Proteomes" id="UP000569914">
    <property type="component" value="Unassembled WGS sequence"/>
</dbReference>
<dbReference type="AlphaFoldDB" id="A0A7Y9IC66"/>
<evidence type="ECO:0000313" key="1">
    <source>
        <dbReference type="EMBL" id="NYE73898.1"/>
    </source>
</evidence>